<name>A0A2A5RLJ9_9LACT</name>
<keyword evidence="1" id="KW-0472">Membrane</keyword>
<keyword evidence="4" id="KW-1185">Reference proteome</keyword>
<feature type="domain" description="Serine aminopeptidase S33" evidence="2">
    <location>
        <begin position="86"/>
        <end position="243"/>
    </location>
</feature>
<dbReference type="RefSeq" id="WP_096817971.1">
    <property type="nucleotide sequence ID" value="NZ_JXJU01000005.1"/>
</dbReference>
<keyword evidence="1" id="KW-0812">Transmembrane</keyword>
<protein>
    <submittedName>
        <fullName evidence="3">Alpha/beta hydrolase</fullName>
    </submittedName>
</protein>
<dbReference type="PANTHER" id="PTHR43358">
    <property type="entry name" value="ALPHA/BETA-HYDROLASE"/>
    <property type="match status" value="1"/>
</dbReference>
<dbReference type="InterPro" id="IPR022742">
    <property type="entry name" value="Hydrolase_4"/>
</dbReference>
<keyword evidence="3" id="KW-0378">Hydrolase</keyword>
<evidence type="ECO:0000313" key="3">
    <source>
        <dbReference type="EMBL" id="PCS00172.1"/>
    </source>
</evidence>
<dbReference type="PANTHER" id="PTHR43358:SF4">
    <property type="entry name" value="ALPHA_BETA HYDROLASE FOLD-1 DOMAIN-CONTAINING PROTEIN"/>
    <property type="match status" value="1"/>
</dbReference>
<sequence>MKNKKRLLKWFFGILIFLLIIDTSATLYFYKVAAIRNNTPVSQVSKKSNNYKLVQKFNKLNKSTKTLTNDNLKLDAWYVPAESTTNKTVIVVHGFRQDKSNMRQYGELFHELGYNVLMPDNRGAGSSEGEYISYGFYDKEDIIAWANLLTKENNKSKITLFGLSMGAATVMMASDQKNLPDSVTNIIEDCGYSNVWDEITYQAKASYDIPAFPLVYSVSLENRIRQGWFFNEASSTQALANDKLPILLIHGSKDTYVPTSMLNENYNAVKSGTPKEKLLISGAAHAKSFETNPSLYEKTVSNFMTQYNPVN</sequence>
<reference evidence="3 4" key="1">
    <citation type="submission" date="2014-12" db="EMBL/GenBank/DDBJ databases">
        <title>Draft genome sequences of 10 type strains of Lactococcus.</title>
        <authorList>
            <person name="Sun Z."/>
            <person name="Zhong Z."/>
            <person name="Liu W."/>
            <person name="Zhang W."/>
            <person name="Zhang H."/>
        </authorList>
    </citation>
    <scope>NUCLEOTIDE SEQUENCE [LARGE SCALE GENOMIC DNA]</scope>
    <source>
        <strain evidence="3 4">JCM 16395</strain>
    </source>
</reference>
<dbReference type="STRING" id="1291764.GCA_001311235_02855"/>
<feature type="transmembrane region" description="Helical" evidence="1">
    <location>
        <begin position="7"/>
        <end position="30"/>
    </location>
</feature>
<dbReference type="Gene3D" id="3.40.50.1820">
    <property type="entry name" value="alpha/beta hydrolase"/>
    <property type="match status" value="1"/>
</dbReference>
<organism evidence="3 4">
    <name type="scientific">Lactococcus fujiensis JCM 16395</name>
    <dbReference type="NCBI Taxonomy" id="1291764"/>
    <lineage>
        <taxon>Bacteria</taxon>
        <taxon>Bacillati</taxon>
        <taxon>Bacillota</taxon>
        <taxon>Bacilli</taxon>
        <taxon>Lactobacillales</taxon>
        <taxon>Streptococcaceae</taxon>
        <taxon>Lactococcus</taxon>
    </lineage>
</organism>
<dbReference type="SUPFAM" id="SSF53474">
    <property type="entry name" value="alpha/beta-Hydrolases"/>
    <property type="match status" value="1"/>
</dbReference>
<dbReference type="Pfam" id="PF12146">
    <property type="entry name" value="Hydrolase_4"/>
    <property type="match status" value="1"/>
</dbReference>
<dbReference type="GO" id="GO:0016787">
    <property type="term" value="F:hydrolase activity"/>
    <property type="evidence" value="ECO:0007669"/>
    <property type="project" value="UniProtKB-KW"/>
</dbReference>
<comment type="caution">
    <text evidence="3">The sequence shown here is derived from an EMBL/GenBank/DDBJ whole genome shotgun (WGS) entry which is preliminary data.</text>
</comment>
<dbReference type="Proteomes" id="UP000218181">
    <property type="component" value="Unassembled WGS sequence"/>
</dbReference>
<dbReference type="OrthoDB" id="9776685at2"/>
<dbReference type="InterPro" id="IPR052920">
    <property type="entry name" value="DNA-binding_regulatory"/>
</dbReference>
<keyword evidence="1" id="KW-1133">Transmembrane helix</keyword>
<proteinExistence type="predicted"/>
<accession>A0A2A5RLJ9</accession>
<dbReference type="EMBL" id="JXJU01000005">
    <property type="protein sequence ID" value="PCS00172.1"/>
    <property type="molecule type" value="Genomic_DNA"/>
</dbReference>
<gene>
    <name evidence="3" type="ORF">RT41_GL001483</name>
</gene>
<evidence type="ECO:0000313" key="4">
    <source>
        <dbReference type="Proteomes" id="UP000218181"/>
    </source>
</evidence>
<dbReference type="AlphaFoldDB" id="A0A2A5RLJ9"/>
<evidence type="ECO:0000259" key="2">
    <source>
        <dbReference type="Pfam" id="PF12146"/>
    </source>
</evidence>
<evidence type="ECO:0000256" key="1">
    <source>
        <dbReference type="SAM" id="Phobius"/>
    </source>
</evidence>
<dbReference type="InterPro" id="IPR029058">
    <property type="entry name" value="AB_hydrolase_fold"/>
</dbReference>